<evidence type="ECO:0000256" key="1">
    <source>
        <dbReference type="ARBA" id="ARBA00005336"/>
    </source>
</evidence>
<comment type="similarity">
    <text evidence="1">Belongs to the glycosyl hydrolase 3 family.</text>
</comment>
<reference evidence="4" key="1">
    <citation type="submission" date="2020-05" db="EMBL/GenBank/DDBJ databases">
        <authorList>
            <person name="Chiriac C."/>
            <person name="Salcher M."/>
            <person name="Ghai R."/>
            <person name="Kavagutti S V."/>
        </authorList>
    </citation>
    <scope>NUCLEOTIDE SEQUENCE</scope>
</reference>
<name>A0A6J7E160_9ZZZZ</name>
<dbReference type="InterPro" id="IPR017853">
    <property type="entry name" value="GH"/>
</dbReference>
<dbReference type="AlphaFoldDB" id="A0A6J7E160"/>
<dbReference type="PANTHER" id="PTHR42715">
    <property type="entry name" value="BETA-GLUCOSIDASE"/>
    <property type="match status" value="1"/>
</dbReference>
<evidence type="ECO:0000313" key="5">
    <source>
        <dbReference type="EMBL" id="CAB5021682.1"/>
    </source>
</evidence>
<dbReference type="PANTHER" id="PTHR42715:SF3">
    <property type="entry name" value="BETA-GLUCOSIDASE B-RELATED"/>
    <property type="match status" value="1"/>
</dbReference>
<dbReference type="SUPFAM" id="SSF51445">
    <property type="entry name" value="(Trans)glycosidases"/>
    <property type="match status" value="1"/>
</dbReference>
<evidence type="ECO:0000256" key="2">
    <source>
        <dbReference type="ARBA" id="ARBA00022801"/>
    </source>
</evidence>
<feature type="domain" description="Fibronectin type III-like" evidence="3">
    <location>
        <begin position="756"/>
        <end position="823"/>
    </location>
</feature>
<dbReference type="PRINTS" id="PR00133">
    <property type="entry name" value="GLHYDRLASE3"/>
</dbReference>
<dbReference type="SMART" id="SM01217">
    <property type="entry name" value="Fn3_like"/>
    <property type="match status" value="1"/>
</dbReference>
<keyword evidence="2" id="KW-0378">Hydrolase</keyword>
<gene>
    <name evidence="4" type="ORF">UFOPK3427_01183</name>
    <name evidence="5" type="ORF">UFOPK4112_00958</name>
</gene>
<dbReference type="GO" id="GO:0009251">
    <property type="term" value="P:glucan catabolic process"/>
    <property type="evidence" value="ECO:0007669"/>
    <property type="project" value="TreeGrafter"/>
</dbReference>
<proteinExistence type="inferred from homology"/>
<sequence length="838" mass="90707">MGPGVLVVVLGAVVVELDWVEPELLHAVMVSARAGRRMPSPTDRSFLTCSPYFCSLMWRQLRDHHASSPLLQRPLCASSARSKLGGCHTFFLREEGQLTSTRSYGILTIVMYLEATDLLRSGGDARALAEQLVAEMSDDEKISCLDGGVPFWAGLMDLASYGYHYRPFPGAMVPRLEIPGFFFSDGPRGVVVNHATCFPVAMARGATWDVDLEEEIGDVIGKEIRAVGATLYGGVCVNLLRHPAWGRAQETFGEDPFHVGEMGAALTRGVQRHAMAVVKHFACNSIENTRFQVDVNVDEVSLHEVFLPHFKRIVDEGIAVVMSAYNQVNGQWCGDSPALLSEVLRDEWGFDGFVISDWIYGMRDTADSIHAGLNVEMPYRMMRHVNIRAALESGDVTMGDVETCILPTITTMLRFHDLLERSIQPASILQAPAHRALARRTSARSMVLLRNEQINGMPLLPLTLDKVKSVGLFGPLASAVNLGDGGSSDVWADNVVTPEKGLAALLGTRTLELVAGDDLDSAEHMARQVDVAIVVVGTTCLEEGEYLDIAATAHLAPLMPGPDEPGSGEAFASFIEANPAVEAPEWISNRDTSGFTPGGDRSTLRLSEHEVALIKRVAGANPATVVVLQGGSAFLISEWDQIPGAILHSWYSGVEGGAALADVLFGIEEPGGRLPFSIPVKEDDLPDFFASAETAVYGRYHGWWHLENKATPAAYPFGFGLSYTTFEIGSPTVVSSGTSIEIDVPVKNTGDRDGRALVQLFGQRDQSNGPRRLIGFARVLLAPGESTTLRLNVDPAALSERDVAVHAMVVIPGSYSLWAAAHAGEERVPIRFEITSSH</sequence>
<protein>
    <submittedName>
        <fullName evidence="4">Unannotated protein</fullName>
    </submittedName>
</protein>
<accession>A0A6J7E160</accession>
<dbReference type="InterPro" id="IPR013783">
    <property type="entry name" value="Ig-like_fold"/>
</dbReference>
<dbReference type="EMBL" id="CAFBLT010000001">
    <property type="protein sequence ID" value="CAB4876812.1"/>
    <property type="molecule type" value="Genomic_DNA"/>
</dbReference>
<dbReference type="Pfam" id="PF14310">
    <property type="entry name" value="Fn3-like"/>
    <property type="match status" value="1"/>
</dbReference>
<organism evidence="4">
    <name type="scientific">freshwater metagenome</name>
    <dbReference type="NCBI Taxonomy" id="449393"/>
    <lineage>
        <taxon>unclassified sequences</taxon>
        <taxon>metagenomes</taxon>
        <taxon>ecological metagenomes</taxon>
    </lineage>
</organism>
<dbReference type="Gene3D" id="3.40.50.1700">
    <property type="entry name" value="Glycoside hydrolase family 3 C-terminal domain"/>
    <property type="match status" value="1"/>
</dbReference>
<dbReference type="Gene3D" id="3.20.20.300">
    <property type="entry name" value="Glycoside hydrolase, family 3, N-terminal domain"/>
    <property type="match status" value="1"/>
</dbReference>
<dbReference type="EMBL" id="CAFBPM010000008">
    <property type="protein sequence ID" value="CAB5021682.1"/>
    <property type="molecule type" value="Genomic_DNA"/>
</dbReference>
<dbReference type="GO" id="GO:0008422">
    <property type="term" value="F:beta-glucosidase activity"/>
    <property type="evidence" value="ECO:0007669"/>
    <property type="project" value="TreeGrafter"/>
</dbReference>
<evidence type="ECO:0000259" key="3">
    <source>
        <dbReference type="SMART" id="SM01217"/>
    </source>
</evidence>
<dbReference type="Pfam" id="PF00933">
    <property type="entry name" value="Glyco_hydro_3"/>
    <property type="match status" value="1"/>
</dbReference>
<dbReference type="InterPro" id="IPR001764">
    <property type="entry name" value="Glyco_hydro_3_N"/>
</dbReference>
<dbReference type="InterPro" id="IPR036881">
    <property type="entry name" value="Glyco_hydro_3_C_sf"/>
</dbReference>
<dbReference type="InterPro" id="IPR036962">
    <property type="entry name" value="Glyco_hydro_3_N_sf"/>
</dbReference>
<dbReference type="InterPro" id="IPR026891">
    <property type="entry name" value="Fn3-like"/>
</dbReference>
<dbReference type="InterPro" id="IPR050288">
    <property type="entry name" value="Cellulose_deg_GH3"/>
</dbReference>
<dbReference type="InterPro" id="IPR002772">
    <property type="entry name" value="Glyco_hydro_3_C"/>
</dbReference>
<dbReference type="Gene3D" id="2.60.40.10">
    <property type="entry name" value="Immunoglobulins"/>
    <property type="match status" value="1"/>
</dbReference>
<evidence type="ECO:0000313" key="4">
    <source>
        <dbReference type="EMBL" id="CAB4876812.1"/>
    </source>
</evidence>
<dbReference type="Pfam" id="PF01915">
    <property type="entry name" value="Glyco_hydro_3_C"/>
    <property type="match status" value="1"/>
</dbReference>
<dbReference type="SUPFAM" id="SSF52279">
    <property type="entry name" value="Beta-D-glucan exohydrolase, C-terminal domain"/>
    <property type="match status" value="1"/>
</dbReference>